<sequence length="438" mass="50315">MSAKLHLTRNTKPTSVELPPEIWALVFDWATHVPGAYDPDCLPRSFTHPPSKAQDQDRKKSLRSRSSLVRVCKAWSGLALKNLFEHIVIASDPDTLSLCNTLLRSRDDAESSRTDHHLGCYTKRLDISFQTDNINKDITDLGDIIRCFPNLSFITISLDIFNPPQRRRYHERDGAKLAGLAGPILDALSSTCTSLEVLEIPLKSLFYISNSDLHRVFSSFSKLRSFRNEGGMLDLLGPGTPLCFHLATSLTTVALDDRYDRIGDRTVPLSSNPDTFPSLQTVIFYIDYIHVNKQFLSFIQIHGSTLTTIMIQVSEVMILPSFFQELLDTIRTRCPRVVNFMIWFQVWNWMMVPVNLVFQMPPSIRVFGIRCKELQAESWLYEDFFARVIPWNGRVLRLLDERHVTDLCQKHTQTFKRIQQRLEPGGWQFQGPDERVLL</sequence>
<evidence type="ECO:0000313" key="1">
    <source>
        <dbReference type="EMBL" id="KAK0473988.1"/>
    </source>
</evidence>
<evidence type="ECO:0008006" key="3">
    <source>
        <dbReference type="Google" id="ProtNLM"/>
    </source>
</evidence>
<reference evidence="1" key="1">
    <citation type="submission" date="2023-06" db="EMBL/GenBank/DDBJ databases">
        <authorList>
            <consortium name="Lawrence Berkeley National Laboratory"/>
            <person name="Ahrendt S."/>
            <person name="Sahu N."/>
            <person name="Indic B."/>
            <person name="Wong-Bajracharya J."/>
            <person name="Merenyi Z."/>
            <person name="Ke H.-M."/>
            <person name="Monk M."/>
            <person name="Kocsube S."/>
            <person name="Drula E."/>
            <person name="Lipzen A."/>
            <person name="Balint B."/>
            <person name="Henrissat B."/>
            <person name="Andreopoulos B."/>
            <person name="Martin F.M."/>
            <person name="Harder C.B."/>
            <person name="Rigling D."/>
            <person name="Ford K.L."/>
            <person name="Foster G.D."/>
            <person name="Pangilinan J."/>
            <person name="Papanicolaou A."/>
            <person name="Barry K."/>
            <person name="LaButti K."/>
            <person name="Viragh M."/>
            <person name="Koriabine M."/>
            <person name="Yan M."/>
            <person name="Riley R."/>
            <person name="Champramary S."/>
            <person name="Plett K.L."/>
            <person name="Tsai I.J."/>
            <person name="Slot J."/>
            <person name="Sipos G."/>
            <person name="Plett J."/>
            <person name="Nagy L.G."/>
            <person name="Grigoriev I.V."/>
        </authorList>
    </citation>
    <scope>NUCLEOTIDE SEQUENCE</scope>
    <source>
        <strain evidence="1">ICMP 16352</strain>
    </source>
</reference>
<comment type="caution">
    <text evidence="1">The sequence shown here is derived from an EMBL/GenBank/DDBJ whole genome shotgun (WGS) entry which is preliminary data.</text>
</comment>
<keyword evidence="2" id="KW-1185">Reference proteome</keyword>
<gene>
    <name evidence="1" type="ORF">IW261DRAFT_1569356</name>
</gene>
<dbReference type="EMBL" id="JAUEPR010000030">
    <property type="protein sequence ID" value="KAK0473988.1"/>
    <property type="molecule type" value="Genomic_DNA"/>
</dbReference>
<protein>
    <recommendedName>
        <fullName evidence="3">F-box domain-containing protein</fullName>
    </recommendedName>
</protein>
<proteinExistence type="predicted"/>
<dbReference type="Proteomes" id="UP001175227">
    <property type="component" value="Unassembled WGS sequence"/>
</dbReference>
<dbReference type="AlphaFoldDB" id="A0AA39NY40"/>
<organism evidence="1 2">
    <name type="scientific">Armillaria novae-zelandiae</name>
    <dbReference type="NCBI Taxonomy" id="153914"/>
    <lineage>
        <taxon>Eukaryota</taxon>
        <taxon>Fungi</taxon>
        <taxon>Dikarya</taxon>
        <taxon>Basidiomycota</taxon>
        <taxon>Agaricomycotina</taxon>
        <taxon>Agaricomycetes</taxon>
        <taxon>Agaricomycetidae</taxon>
        <taxon>Agaricales</taxon>
        <taxon>Marasmiineae</taxon>
        <taxon>Physalacriaceae</taxon>
        <taxon>Armillaria</taxon>
    </lineage>
</organism>
<evidence type="ECO:0000313" key="2">
    <source>
        <dbReference type="Proteomes" id="UP001175227"/>
    </source>
</evidence>
<accession>A0AA39NY40</accession>
<name>A0AA39NY40_9AGAR</name>